<dbReference type="AlphaFoldDB" id="A0A840NTS9"/>
<evidence type="ECO:0008006" key="3">
    <source>
        <dbReference type="Google" id="ProtNLM"/>
    </source>
</evidence>
<evidence type="ECO:0000313" key="1">
    <source>
        <dbReference type="EMBL" id="MBB5130662.1"/>
    </source>
</evidence>
<sequence length="117" mass="12992">MTVWRYTEPWVAAGPVGTERIEVRRTAAGVQVRARRQEPPGLSWLLTFEQWRAFHDGVIDGSSMPEFDRGYALVSLPGHRVRMVVGLDCWGQFISGVALGAYQQTLYPRGGGEGGWA</sequence>
<accession>A0A840NTS9</accession>
<dbReference type="Proteomes" id="UP000578449">
    <property type="component" value="Unassembled WGS sequence"/>
</dbReference>
<dbReference type="RefSeq" id="WP_185047519.1">
    <property type="nucleotide sequence ID" value="NZ_BAABIX010000006.1"/>
</dbReference>
<name>A0A840NTS9_9ACTN</name>
<dbReference type="EMBL" id="JACHGN010000001">
    <property type="protein sequence ID" value="MBB5130662.1"/>
    <property type="molecule type" value="Genomic_DNA"/>
</dbReference>
<protein>
    <recommendedName>
        <fullName evidence="3">DUF397 domain-containing protein</fullName>
    </recommendedName>
</protein>
<proteinExistence type="predicted"/>
<comment type="caution">
    <text evidence="1">The sequence shown here is derived from an EMBL/GenBank/DDBJ whole genome shotgun (WGS) entry which is preliminary data.</text>
</comment>
<reference evidence="1 2" key="1">
    <citation type="submission" date="2020-08" db="EMBL/GenBank/DDBJ databases">
        <title>Genomic Encyclopedia of Type Strains, Phase IV (KMG-IV): sequencing the most valuable type-strain genomes for metagenomic binning, comparative biology and taxonomic classification.</title>
        <authorList>
            <person name="Goeker M."/>
        </authorList>
    </citation>
    <scope>NUCLEOTIDE SEQUENCE [LARGE SCALE GENOMIC DNA]</scope>
    <source>
        <strain evidence="1 2">DSM 45615</strain>
    </source>
</reference>
<evidence type="ECO:0000313" key="2">
    <source>
        <dbReference type="Proteomes" id="UP000578449"/>
    </source>
</evidence>
<gene>
    <name evidence="1" type="ORF">HNP84_000350</name>
</gene>
<organism evidence="1 2">
    <name type="scientific">Thermocatellispora tengchongensis</name>
    <dbReference type="NCBI Taxonomy" id="1073253"/>
    <lineage>
        <taxon>Bacteria</taxon>
        <taxon>Bacillati</taxon>
        <taxon>Actinomycetota</taxon>
        <taxon>Actinomycetes</taxon>
        <taxon>Streptosporangiales</taxon>
        <taxon>Streptosporangiaceae</taxon>
        <taxon>Thermocatellispora</taxon>
    </lineage>
</organism>
<keyword evidence="2" id="KW-1185">Reference proteome</keyword>